<evidence type="ECO:0000256" key="4">
    <source>
        <dbReference type="ARBA" id="ARBA00022553"/>
    </source>
</evidence>
<dbReference type="RefSeq" id="WP_096052200.1">
    <property type="nucleotide sequence ID" value="NZ_CP023315.3"/>
</dbReference>
<keyword evidence="12 14" id="KW-0472">Membrane</keyword>
<dbReference type="SUPFAM" id="SSF52172">
    <property type="entry name" value="CheY-like"/>
    <property type="match status" value="1"/>
</dbReference>
<dbReference type="Pfam" id="PF00512">
    <property type="entry name" value="HisKA"/>
    <property type="match status" value="1"/>
</dbReference>
<comment type="subcellular location">
    <subcellularLocation>
        <location evidence="2">Membrane</location>
    </subcellularLocation>
</comment>
<dbReference type="GO" id="GO:0016020">
    <property type="term" value="C:membrane"/>
    <property type="evidence" value="ECO:0007669"/>
    <property type="project" value="UniProtKB-SubCell"/>
</dbReference>
<dbReference type="PANTHER" id="PTHR45339">
    <property type="entry name" value="HYBRID SIGNAL TRANSDUCTION HISTIDINE KINASE J"/>
    <property type="match status" value="1"/>
</dbReference>
<evidence type="ECO:0000259" key="16">
    <source>
        <dbReference type="PROSITE" id="PS50110"/>
    </source>
</evidence>
<reference evidence="18" key="1">
    <citation type="submission" date="2017-09" db="EMBL/GenBank/DDBJ databases">
        <title>Genome evolution observed in wild isolates of Caulobacter crescentus.</title>
        <authorList>
            <person name="Ely B."/>
            <person name="Wilson K."/>
            <person name="Scott D."/>
        </authorList>
    </citation>
    <scope>NUCLEOTIDE SEQUENCE [LARGE SCALE GENOMIC DNA]</scope>
    <source>
        <strain evidence="18">CB13b1a</strain>
    </source>
</reference>
<keyword evidence="4 13" id="KW-0597">Phosphoprotein</keyword>
<keyword evidence="11" id="KW-0902">Two-component regulatory system</keyword>
<dbReference type="PROSITE" id="PS50110">
    <property type="entry name" value="RESPONSE_REGULATORY"/>
    <property type="match status" value="1"/>
</dbReference>
<dbReference type="EMBL" id="CP023315">
    <property type="protein sequence ID" value="ATC32795.1"/>
    <property type="molecule type" value="Genomic_DNA"/>
</dbReference>
<evidence type="ECO:0000256" key="14">
    <source>
        <dbReference type="SAM" id="Phobius"/>
    </source>
</evidence>
<dbReference type="FunFam" id="1.10.287.130:FF:000004">
    <property type="entry name" value="Ethylene receptor 1"/>
    <property type="match status" value="1"/>
</dbReference>
<keyword evidence="9" id="KW-0067">ATP-binding</keyword>
<dbReference type="InterPro" id="IPR036097">
    <property type="entry name" value="HisK_dim/P_sf"/>
</dbReference>
<evidence type="ECO:0000256" key="11">
    <source>
        <dbReference type="ARBA" id="ARBA00023012"/>
    </source>
</evidence>
<keyword evidence="6 14" id="KW-0812">Transmembrane</keyword>
<dbReference type="CDD" id="cd16922">
    <property type="entry name" value="HATPase_EvgS-ArcB-TorS-like"/>
    <property type="match status" value="1"/>
</dbReference>
<dbReference type="InterPro" id="IPR001789">
    <property type="entry name" value="Sig_transdc_resp-reg_receiver"/>
</dbReference>
<dbReference type="AlphaFoldDB" id="A0A290MLX9"/>
<evidence type="ECO:0000313" key="17">
    <source>
        <dbReference type="EMBL" id="ATC32795.1"/>
    </source>
</evidence>
<evidence type="ECO:0000256" key="9">
    <source>
        <dbReference type="ARBA" id="ARBA00022840"/>
    </source>
</evidence>
<keyword evidence="7" id="KW-0547">Nucleotide-binding</keyword>
<dbReference type="InterPro" id="IPR005467">
    <property type="entry name" value="His_kinase_dom"/>
</dbReference>
<feature type="domain" description="Histidine kinase" evidence="15">
    <location>
        <begin position="229"/>
        <end position="445"/>
    </location>
</feature>
<dbReference type="SUPFAM" id="SSF47384">
    <property type="entry name" value="Homodimeric domain of signal transducing histidine kinase"/>
    <property type="match status" value="1"/>
</dbReference>
<proteinExistence type="predicted"/>
<sequence length="603" mass="64460">MAPSGTQDPRLFKTALTQAYGPIAAGYLIAAAAYNFLIAVAHPFYETGLALVVLEGLTAATALHAFCAWLVVRRGRTVGVALEWLVLGMNALFLSHVTAYHLFHLEPQKLVYFVLLALVFATSAPSRRVANISVAGALASLAVMASRAPGDTVNQYLFMGLAGAFTAIGMSSLMRGAVSREVRARLASQALNDELERELSENRRLRTEAQSLAVAAETANRAKTEFLATMSHEIRTPLNGVLGMAQIMGSGPLAPDQRQRLETISASGRSLLGLINTILDVSRIEDGKMEIIAAPFDLSAQMDTLRQLYGGLAREKGLDFVLQVTPAAASWRLGDVERLRQVLSNLIANAIKFTDTGAVHVTVDGDDDNIIARVVDTGVGIPEALRDRLFVKFAQLDSSTTRRVGGSGLGLAICKALAELMGGDIKFSAPAEGGACFTLQVPMARAAAPSTTPAALEGAAVQTRFDAPPRILVADDNQTNRLVLLTLLSHLGVQAQSAVDGREAVAMWRREHWDAILMDIHMPEMDGLEACQTIRASEHLEGRSRTPIIAVTASVLTHERSRYVHAGMDDVVPKPVEVQTLIAALSQAFAGSDETPLDTRGAA</sequence>
<evidence type="ECO:0000256" key="6">
    <source>
        <dbReference type="ARBA" id="ARBA00022692"/>
    </source>
</evidence>
<dbReference type="InterPro" id="IPR003661">
    <property type="entry name" value="HisK_dim/P_dom"/>
</dbReference>
<dbReference type="InterPro" id="IPR004358">
    <property type="entry name" value="Sig_transdc_His_kin-like_C"/>
</dbReference>
<dbReference type="EC" id="2.7.13.3" evidence="3"/>
<evidence type="ECO:0000256" key="7">
    <source>
        <dbReference type="ARBA" id="ARBA00022741"/>
    </source>
</evidence>
<dbReference type="Gene3D" id="1.10.287.130">
    <property type="match status" value="1"/>
</dbReference>
<feature type="transmembrane region" description="Helical" evidence="14">
    <location>
        <begin position="109"/>
        <end position="125"/>
    </location>
</feature>
<evidence type="ECO:0000256" key="5">
    <source>
        <dbReference type="ARBA" id="ARBA00022679"/>
    </source>
</evidence>
<dbReference type="FunFam" id="3.30.565.10:FF:000010">
    <property type="entry name" value="Sensor histidine kinase RcsC"/>
    <property type="match status" value="1"/>
</dbReference>
<feature type="transmembrane region" description="Helical" evidence="14">
    <location>
        <begin position="20"/>
        <end position="42"/>
    </location>
</feature>
<dbReference type="PROSITE" id="PS50109">
    <property type="entry name" value="HIS_KIN"/>
    <property type="match status" value="1"/>
</dbReference>
<dbReference type="InterPro" id="IPR003594">
    <property type="entry name" value="HATPase_dom"/>
</dbReference>
<evidence type="ECO:0000256" key="3">
    <source>
        <dbReference type="ARBA" id="ARBA00012438"/>
    </source>
</evidence>
<dbReference type="GO" id="GO:0000155">
    <property type="term" value="F:phosphorelay sensor kinase activity"/>
    <property type="evidence" value="ECO:0007669"/>
    <property type="project" value="InterPro"/>
</dbReference>
<dbReference type="Pfam" id="PF00072">
    <property type="entry name" value="Response_reg"/>
    <property type="match status" value="1"/>
</dbReference>
<feature type="transmembrane region" description="Helical" evidence="14">
    <location>
        <begin position="156"/>
        <end position="178"/>
    </location>
</feature>
<gene>
    <name evidence="17" type="ORF">CA606_10835</name>
</gene>
<dbReference type="Gene3D" id="3.40.50.2300">
    <property type="match status" value="1"/>
</dbReference>
<feature type="modified residue" description="4-aspartylphosphate" evidence="13">
    <location>
        <position position="519"/>
    </location>
</feature>
<dbReference type="SMART" id="SM00388">
    <property type="entry name" value="HisKA"/>
    <property type="match status" value="1"/>
</dbReference>
<evidence type="ECO:0000256" key="1">
    <source>
        <dbReference type="ARBA" id="ARBA00000085"/>
    </source>
</evidence>
<evidence type="ECO:0000256" key="13">
    <source>
        <dbReference type="PROSITE-ProRule" id="PRU00169"/>
    </source>
</evidence>
<feature type="domain" description="Response regulatory" evidence="16">
    <location>
        <begin position="470"/>
        <end position="589"/>
    </location>
</feature>
<evidence type="ECO:0000256" key="8">
    <source>
        <dbReference type="ARBA" id="ARBA00022777"/>
    </source>
</evidence>
<dbReference type="SUPFAM" id="SSF55874">
    <property type="entry name" value="ATPase domain of HSP90 chaperone/DNA topoisomerase II/histidine kinase"/>
    <property type="match status" value="1"/>
</dbReference>
<evidence type="ECO:0000259" key="15">
    <source>
        <dbReference type="PROSITE" id="PS50109"/>
    </source>
</evidence>
<keyword evidence="10 14" id="KW-1133">Transmembrane helix</keyword>
<evidence type="ECO:0000256" key="12">
    <source>
        <dbReference type="ARBA" id="ARBA00023136"/>
    </source>
</evidence>
<dbReference type="PANTHER" id="PTHR45339:SF1">
    <property type="entry name" value="HYBRID SIGNAL TRANSDUCTION HISTIDINE KINASE J"/>
    <property type="match status" value="1"/>
</dbReference>
<keyword evidence="8 17" id="KW-0418">Kinase</keyword>
<dbReference type="PRINTS" id="PR00344">
    <property type="entry name" value="BCTRLSENSOR"/>
</dbReference>
<organism evidence="17 18">
    <name type="scientific">Caulobacter vibrioides</name>
    <name type="common">Caulobacter crescentus</name>
    <dbReference type="NCBI Taxonomy" id="155892"/>
    <lineage>
        <taxon>Bacteria</taxon>
        <taxon>Pseudomonadati</taxon>
        <taxon>Pseudomonadota</taxon>
        <taxon>Alphaproteobacteria</taxon>
        <taxon>Caulobacterales</taxon>
        <taxon>Caulobacteraceae</taxon>
        <taxon>Caulobacter</taxon>
    </lineage>
</organism>
<comment type="catalytic activity">
    <reaction evidence="1">
        <text>ATP + protein L-histidine = ADP + protein N-phospho-L-histidine.</text>
        <dbReference type="EC" id="2.7.13.3"/>
    </reaction>
</comment>
<dbReference type="GO" id="GO:0005524">
    <property type="term" value="F:ATP binding"/>
    <property type="evidence" value="ECO:0007669"/>
    <property type="project" value="UniProtKB-KW"/>
</dbReference>
<name>A0A290MLX9_CAUVI</name>
<dbReference type="InterPro" id="IPR036890">
    <property type="entry name" value="HATPase_C_sf"/>
</dbReference>
<evidence type="ECO:0000256" key="2">
    <source>
        <dbReference type="ARBA" id="ARBA00004370"/>
    </source>
</evidence>
<accession>A0A290MLX9</accession>
<feature type="transmembrane region" description="Helical" evidence="14">
    <location>
        <begin position="48"/>
        <end position="72"/>
    </location>
</feature>
<evidence type="ECO:0000256" key="10">
    <source>
        <dbReference type="ARBA" id="ARBA00022989"/>
    </source>
</evidence>
<dbReference type="Proteomes" id="UP000217311">
    <property type="component" value="Chromosome"/>
</dbReference>
<dbReference type="CDD" id="cd00082">
    <property type="entry name" value="HisKA"/>
    <property type="match status" value="1"/>
</dbReference>
<dbReference type="CDD" id="cd17546">
    <property type="entry name" value="REC_hyHK_CKI1_RcsC-like"/>
    <property type="match status" value="1"/>
</dbReference>
<dbReference type="SMART" id="SM00387">
    <property type="entry name" value="HATPase_c"/>
    <property type="match status" value="1"/>
</dbReference>
<dbReference type="Pfam" id="PF02518">
    <property type="entry name" value="HATPase_c"/>
    <property type="match status" value="1"/>
</dbReference>
<feature type="transmembrane region" description="Helical" evidence="14">
    <location>
        <begin position="84"/>
        <end position="103"/>
    </location>
</feature>
<keyword evidence="5" id="KW-0808">Transferase</keyword>
<protein>
    <recommendedName>
        <fullName evidence="3">histidine kinase</fullName>
        <ecNumber evidence="3">2.7.13.3</ecNumber>
    </recommendedName>
</protein>
<dbReference type="SMART" id="SM00448">
    <property type="entry name" value="REC"/>
    <property type="match status" value="1"/>
</dbReference>
<evidence type="ECO:0000313" key="18">
    <source>
        <dbReference type="Proteomes" id="UP000217311"/>
    </source>
</evidence>
<dbReference type="Gene3D" id="3.30.565.10">
    <property type="entry name" value="Histidine kinase-like ATPase, C-terminal domain"/>
    <property type="match status" value="1"/>
</dbReference>
<dbReference type="InterPro" id="IPR011006">
    <property type="entry name" value="CheY-like_superfamily"/>
</dbReference>